<dbReference type="EMBL" id="JARKIF010000048">
    <property type="protein sequence ID" value="KAJ7607737.1"/>
    <property type="molecule type" value="Genomic_DNA"/>
</dbReference>
<dbReference type="Proteomes" id="UP001221142">
    <property type="component" value="Unassembled WGS sequence"/>
</dbReference>
<feature type="transmembrane region" description="Helical" evidence="1">
    <location>
        <begin position="299"/>
        <end position="318"/>
    </location>
</feature>
<dbReference type="AlphaFoldDB" id="A0AAD7FAS8"/>
<gene>
    <name evidence="2" type="ORF">FB45DRAFT_1131083</name>
</gene>
<evidence type="ECO:0000256" key="1">
    <source>
        <dbReference type="SAM" id="Phobius"/>
    </source>
</evidence>
<name>A0AAD7FAS8_9AGAR</name>
<evidence type="ECO:0000313" key="3">
    <source>
        <dbReference type="Proteomes" id="UP001221142"/>
    </source>
</evidence>
<keyword evidence="1" id="KW-1133">Transmembrane helix</keyword>
<accession>A0AAD7FAS8</accession>
<keyword evidence="1" id="KW-0812">Transmembrane</keyword>
<reference evidence="2" key="1">
    <citation type="submission" date="2023-03" db="EMBL/GenBank/DDBJ databases">
        <title>Massive genome expansion in bonnet fungi (Mycena s.s.) driven by repeated elements and novel gene families across ecological guilds.</title>
        <authorList>
            <consortium name="Lawrence Berkeley National Laboratory"/>
            <person name="Harder C.B."/>
            <person name="Miyauchi S."/>
            <person name="Viragh M."/>
            <person name="Kuo A."/>
            <person name="Thoen E."/>
            <person name="Andreopoulos B."/>
            <person name="Lu D."/>
            <person name="Skrede I."/>
            <person name="Drula E."/>
            <person name="Henrissat B."/>
            <person name="Morin E."/>
            <person name="Kohler A."/>
            <person name="Barry K."/>
            <person name="LaButti K."/>
            <person name="Morin E."/>
            <person name="Salamov A."/>
            <person name="Lipzen A."/>
            <person name="Mereny Z."/>
            <person name="Hegedus B."/>
            <person name="Baldrian P."/>
            <person name="Stursova M."/>
            <person name="Weitz H."/>
            <person name="Taylor A."/>
            <person name="Grigoriev I.V."/>
            <person name="Nagy L.G."/>
            <person name="Martin F."/>
            <person name="Kauserud H."/>
        </authorList>
    </citation>
    <scope>NUCLEOTIDE SEQUENCE</scope>
    <source>
        <strain evidence="2">9284</strain>
    </source>
</reference>
<keyword evidence="3" id="KW-1185">Reference proteome</keyword>
<sequence length="862" mass="93283">MPAGSHRLLSVDFLSQYGDSNFWIAPAASDCFFQRIGALTNTPWASFQNESSVAYIGFNGTGISLIGYVYNVNDILPQLFITLDNGTESSLDNLTSGYYPWYQSPVLQDGFHTVGFRAELDNASLSTLVFDHAVVNVTDEDAISGRDMQVFDDTDASITYSGEGWNAEAPTDIYRYESSVRWSNTTGSNFSIPFNGVGITVVVAVDEKQEGNYTVQYSIDESATHVIDVSWPPSDLAITGLSRTAGGILTLLADATLPGNHTLHVTLTNISGQLPFSLDYAVATGALDSDASWYHPNRYFFLVPVVWVLVNSISLFFFRRRIIRCFRRWRAGKSAGQDIQLAALGPKNPEHDPLISTARNLPAGLADAYYDKGDLQALYTPWTLWLSLALGIALILSGIVVRIISGRGIVGGAADILKIANRPLDEAQRDGWVATSMSSTGRTLFSLGFTTALTLINTFISGPRDTCLKWALAREGRLEFNSSSNFFTSTRSLLSSTGPIATGIYTLAAILTFASAGFITVPFHLDGTDIGGSSNRHLLFSNRYYVIFDYVPLVVTGLCVAVQALLTLASYREHPVPTWSSAPLEVAAAAFSLGIVSRTEGRCLSDVNQLSASPVPQKPSRKHPGLADIRPELTLLAPFGILLGTFMFALTFTSTLDPNHIISATGPSSLNAASIPFTHGAPALALLAVFQAPLSVYAHALKVAERVVVDEAAWNSAATEGGYHPASALRPSWRTILVLSGKIAIQYLYLNGISFIVGAFPMRGPLSDTDQFDTLWRIGAAVTFVSFYVYFAGALLTASAILYEWLGGVPQKSKTYQPAVFGHIQTLVNLVDDRSPVMYWGHKIGGEVCHAGEVVCFGSAYR</sequence>
<protein>
    <submittedName>
        <fullName evidence="2">Uncharacterized protein</fullName>
    </submittedName>
</protein>
<feature type="transmembrane region" description="Helical" evidence="1">
    <location>
        <begin position="633"/>
        <end position="652"/>
    </location>
</feature>
<proteinExistence type="predicted"/>
<comment type="caution">
    <text evidence="2">The sequence shown here is derived from an EMBL/GenBank/DDBJ whole genome shotgun (WGS) entry which is preliminary data.</text>
</comment>
<keyword evidence="1" id="KW-0472">Membrane</keyword>
<organism evidence="2 3">
    <name type="scientific">Roridomyces roridus</name>
    <dbReference type="NCBI Taxonomy" id="1738132"/>
    <lineage>
        <taxon>Eukaryota</taxon>
        <taxon>Fungi</taxon>
        <taxon>Dikarya</taxon>
        <taxon>Basidiomycota</taxon>
        <taxon>Agaricomycotina</taxon>
        <taxon>Agaricomycetes</taxon>
        <taxon>Agaricomycetidae</taxon>
        <taxon>Agaricales</taxon>
        <taxon>Marasmiineae</taxon>
        <taxon>Mycenaceae</taxon>
        <taxon>Roridomyces</taxon>
    </lineage>
</organism>
<feature type="transmembrane region" description="Helical" evidence="1">
    <location>
        <begin position="780"/>
        <end position="806"/>
    </location>
</feature>
<evidence type="ECO:0000313" key="2">
    <source>
        <dbReference type="EMBL" id="KAJ7607737.1"/>
    </source>
</evidence>
<feature type="transmembrane region" description="Helical" evidence="1">
    <location>
        <begin position="544"/>
        <end position="566"/>
    </location>
</feature>
<feature type="transmembrane region" description="Helical" evidence="1">
    <location>
        <begin position="500"/>
        <end position="523"/>
    </location>
</feature>
<feature type="transmembrane region" description="Helical" evidence="1">
    <location>
        <begin position="736"/>
        <end position="760"/>
    </location>
</feature>
<feature type="transmembrane region" description="Helical" evidence="1">
    <location>
        <begin position="382"/>
        <end position="404"/>
    </location>
</feature>
<dbReference type="Gene3D" id="2.60.120.260">
    <property type="entry name" value="Galactose-binding domain-like"/>
    <property type="match status" value="1"/>
</dbReference>